<dbReference type="AlphaFoldDB" id="A0A2J7ZFD1"/>
<comment type="catalytic activity">
    <reaction evidence="4">
        <text>ATP + H2O + chloroplast-proteinSide 1 = ADP + phosphate + chloroplast-proteinSide 2.</text>
        <dbReference type="EC" id="7.4.2.4"/>
    </reaction>
</comment>
<evidence type="ECO:0000313" key="6">
    <source>
        <dbReference type="EMBL" id="PNG98983.1"/>
    </source>
</evidence>
<evidence type="ECO:0000256" key="3">
    <source>
        <dbReference type="ARBA" id="ARBA00023010"/>
    </source>
</evidence>
<accession>A0A2J7ZFD1</accession>
<dbReference type="Gene3D" id="3.40.50.300">
    <property type="entry name" value="P-loop containing nucleotide triphosphate hydrolases"/>
    <property type="match status" value="1"/>
</dbReference>
<evidence type="ECO:0000313" key="7">
    <source>
        <dbReference type="Proteomes" id="UP000236333"/>
    </source>
</evidence>
<dbReference type="EC" id="7.4.2.4" evidence="1"/>
<sequence>MGKLYRFMGLSCAAVQSSSSVAAARAAFAADVTYVTGQELGFSFLKDNTALSVLDLTLRDEKFHFAIVDEVDSILIDESRNPMIISGRG</sequence>
<reference evidence="6 7" key="1">
    <citation type="journal article" date="2017" name="Mol. Biol. Evol.">
        <title>The 4-celled Tetrabaena socialis nuclear genome reveals the essential components for genetic control of cell number at the origin of multicellularity in the volvocine lineage.</title>
        <authorList>
            <person name="Featherston J."/>
            <person name="Arakaki Y."/>
            <person name="Hanschen E.R."/>
            <person name="Ferris P.J."/>
            <person name="Michod R.E."/>
            <person name="Olson B.J.S.C."/>
            <person name="Nozaki H."/>
            <person name="Durand P.M."/>
        </authorList>
    </citation>
    <scope>NUCLEOTIDE SEQUENCE [LARGE SCALE GENOMIC DNA]</scope>
    <source>
        <strain evidence="6 7">NIES-571</strain>
    </source>
</reference>
<organism evidence="6 7">
    <name type="scientific">Tetrabaena socialis</name>
    <dbReference type="NCBI Taxonomy" id="47790"/>
    <lineage>
        <taxon>Eukaryota</taxon>
        <taxon>Viridiplantae</taxon>
        <taxon>Chlorophyta</taxon>
        <taxon>core chlorophytes</taxon>
        <taxon>Chlorophyceae</taxon>
        <taxon>CS clade</taxon>
        <taxon>Chlamydomonadales</taxon>
        <taxon>Tetrabaenaceae</taxon>
        <taxon>Tetrabaena</taxon>
    </lineage>
</organism>
<evidence type="ECO:0000259" key="5">
    <source>
        <dbReference type="PROSITE" id="PS51196"/>
    </source>
</evidence>
<dbReference type="InterPro" id="IPR014018">
    <property type="entry name" value="SecA_motor_DEAD"/>
</dbReference>
<dbReference type="GO" id="GO:0006886">
    <property type="term" value="P:intracellular protein transport"/>
    <property type="evidence" value="ECO:0007669"/>
    <property type="project" value="InterPro"/>
</dbReference>
<dbReference type="PANTHER" id="PTHR30612">
    <property type="entry name" value="SECA INNER MEMBRANE COMPONENT OF SEC PROTEIN SECRETION SYSTEM"/>
    <property type="match status" value="1"/>
</dbReference>
<dbReference type="GO" id="GO:0016020">
    <property type="term" value="C:membrane"/>
    <property type="evidence" value="ECO:0007669"/>
    <property type="project" value="InterPro"/>
</dbReference>
<name>A0A2J7ZFD1_9CHLO</name>
<feature type="domain" description="SecA family profile" evidence="5">
    <location>
        <begin position="1"/>
        <end position="89"/>
    </location>
</feature>
<dbReference type="GO" id="GO:0006605">
    <property type="term" value="P:protein targeting"/>
    <property type="evidence" value="ECO:0007669"/>
    <property type="project" value="InterPro"/>
</dbReference>
<keyword evidence="2" id="KW-0653">Protein transport</keyword>
<dbReference type="GO" id="GO:0016464">
    <property type="term" value="F:chloroplast protein-transporting ATPase activity"/>
    <property type="evidence" value="ECO:0007669"/>
    <property type="project" value="UniProtKB-EC"/>
</dbReference>
<dbReference type="OrthoDB" id="27934at2759"/>
<dbReference type="GO" id="GO:0009941">
    <property type="term" value="C:chloroplast envelope"/>
    <property type="evidence" value="ECO:0007669"/>
    <property type="project" value="TreeGrafter"/>
</dbReference>
<feature type="non-terminal residue" evidence="6">
    <location>
        <position position="89"/>
    </location>
</feature>
<evidence type="ECO:0000256" key="4">
    <source>
        <dbReference type="ARBA" id="ARBA00034043"/>
    </source>
</evidence>
<keyword evidence="3" id="KW-0811">Translocation</keyword>
<comment type="caution">
    <text evidence="6">The sequence shown here is derived from an EMBL/GenBank/DDBJ whole genome shotgun (WGS) entry which is preliminary data.</text>
</comment>
<evidence type="ECO:0000256" key="1">
    <source>
        <dbReference type="ARBA" id="ARBA00012047"/>
    </source>
</evidence>
<dbReference type="PANTHER" id="PTHR30612:SF11">
    <property type="entry name" value="PROTEIN TRANSLOCASE SUBUNIT SECA2, CHLOROPLASTIC"/>
    <property type="match status" value="1"/>
</dbReference>
<dbReference type="InterPro" id="IPR011115">
    <property type="entry name" value="SecA_DEAD"/>
</dbReference>
<dbReference type="Pfam" id="PF07517">
    <property type="entry name" value="SecA_DEAD"/>
    <property type="match status" value="1"/>
</dbReference>
<dbReference type="PROSITE" id="PS51196">
    <property type="entry name" value="SECA_MOTOR_DEAD"/>
    <property type="match status" value="1"/>
</dbReference>
<dbReference type="GO" id="GO:0017038">
    <property type="term" value="P:protein import"/>
    <property type="evidence" value="ECO:0007669"/>
    <property type="project" value="InterPro"/>
</dbReference>
<proteinExistence type="predicted"/>
<dbReference type="Proteomes" id="UP000236333">
    <property type="component" value="Unassembled WGS sequence"/>
</dbReference>
<evidence type="ECO:0000256" key="2">
    <source>
        <dbReference type="ARBA" id="ARBA00022927"/>
    </source>
</evidence>
<gene>
    <name evidence="6" type="ORF">TSOC_015246</name>
</gene>
<keyword evidence="2" id="KW-0813">Transport</keyword>
<dbReference type="SUPFAM" id="SSF52540">
    <property type="entry name" value="P-loop containing nucleoside triphosphate hydrolases"/>
    <property type="match status" value="1"/>
</dbReference>
<dbReference type="InterPro" id="IPR000185">
    <property type="entry name" value="SecA"/>
</dbReference>
<protein>
    <recommendedName>
        <fullName evidence="1">chloroplast protein-transporting ATPase</fullName>
        <ecNumber evidence="1">7.4.2.4</ecNumber>
    </recommendedName>
</protein>
<dbReference type="GO" id="GO:0005524">
    <property type="term" value="F:ATP binding"/>
    <property type="evidence" value="ECO:0007669"/>
    <property type="project" value="InterPro"/>
</dbReference>
<keyword evidence="7" id="KW-1185">Reference proteome</keyword>
<dbReference type="InterPro" id="IPR027417">
    <property type="entry name" value="P-loop_NTPase"/>
</dbReference>
<dbReference type="EMBL" id="PGGS01004623">
    <property type="protein sequence ID" value="PNG98983.1"/>
    <property type="molecule type" value="Genomic_DNA"/>
</dbReference>